<reference evidence="6 7" key="1">
    <citation type="submission" date="2020-01" db="EMBL/GenBank/DDBJ databases">
        <title>Paenibacillus sp. nov., isolated from tomato rhizosphere.</title>
        <authorList>
            <person name="Weon H.-Y."/>
            <person name="Lee S.A."/>
        </authorList>
    </citation>
    <scope>NUCLEOTIDE SEQUENCE [LARGE SCALE GENOMIC DNA]</scope>
    <source>
        <strain evidence="6 7">12200R-189</strain>
    </source>
</reference>
<keyword evidence="1" id="KW-0805">Transcription regulation</keyword>
<dbReference type="PROSITE" id="PS00041">
    <property type="entry name" value="HTH_ARAC_FAMILY_1"/>
    <property type="match status" value="1"/>
</dbReference>
<name>A0A6C0G1P9_9BACL</name>
<dbReference type="InterPro" id="IPR009057">
    <property type="entry name" value="Homeodomain-like_sf"/>
</dbReference>
<dbReference type="PANTHER" id="PTHR43280:SF28">
    <property type="entry name" value="HTH-TYPE TRANSCRIPTIONAL ACTIVATOR RHAS"/>
    <property type="match status" value="1"/>
</dbReference>
<sequence length="758" mass="85588">MKPRKGLKFYAKVFALLTIAVSVTITAISIYLYVHFEQIVLKQTYAYTNNNLSQTSREASIMTVTAGALAKQIYYDEHINKLLNFDQLDAIDMRAAINQLNAYQATSPFIDSIYVYNSAKRTFYISTDLKESAVQNAGDFYDRGIVDIVNDYTEYPNMLPIPRKIPIADYSTISKEKERDCYSFLLYDTLTQGGDRNVIVINISEVQMHKYIDELVSNADNNTFIIDRKGILVSNSWKYPMLSDISAKSYIGPIVESSQSYGYFVQSVEGVKSLITYTAPDNLGWRYIRILPYESITSQISAMRWRTLMTAILCLVLGLLASYAASRKFFAGVDEKFAQLKTLEADRRDSFQTMRREFLQNLLLGTVQKDPLAIRRKLEHLELPLDAEAPCRILLLRIDDYQAFTLQYHGTDRNLLKFGIINVAEELLNKRYRSVALDLGEDRIAVIVSVLDEPKDRAALGDTVKEIQAAARSYFKVSVTASISNAGSALMDVQERYGEAFEASYYRLTAGHEAVIWADEADRRAGKDYEYSAQKEKQLLDDLKLGRIADAKALIGELLAEAAGCSYMSLTFALFKLTHAIHGAMTTIERNSASSLHIDAHSLLGAVNQAETLDEVASMYGTVLDRLDAVMDERRSPRHDETVQRIVDIIERQFMNQNLSLESLADELEMSTTYISRLFKKQMNKTILNHIIEVRMRHVQDKLLGTDDSIGEIAEASGFSNSPHFYKAFKQYNGVTPANYRRSGRQQAALADDEESGA</sequence>
<dbReference type="GO" id="GO:0043565">
    <property type="term" value="F:sequence-specific DNA binding"/>
    <property type="evidence" value="ECO:0007669"/>
    <property type="project" value="InterPro"/>
</dbReference>
<proteinExistence type="predicted"/>
<dbReference type="SMART" id="SM00342">
    <property type="entry name" value="HTH_ARAC"/>
    <property type="match status" value="1"/>
</dbReference>
<keyword evidence="2" id="KW-0238">DNA-binding</keyword>
<keyword evidence="7" id="KW-1185">Reference proteome</keyword>
<evidence type="ECO:0000313" key="7">
    <source>
        <dbReference type="Proteomes" id="UP000476064"/>
    </source>
</evidence>
<keyword evidence="3" id="KW-0804">Transcription</keyword>
<dbReference type="RefSeq" id="WP_162358755.1">
    <property type="nucleotide sequence ID" value="NZ_CP048209.1"/>
</dbReference>
<evidence type="ECO:0000256" key="3">
    <source>
        <dbReference type="ARBA" id="ARBA00023163"/>
    </source>
</evidence>
<keyword evidence="4" id="KW-1133">Transmembrane helix</keyword>
<keyword evidence="4" id="KW-0472">Membrane</keyword>
<evidence type="ECO:0000256" key="2">
    <source>
        <dbReference type="ARBA" id="ARBA00023125"/>
    </source>
</evidence>
<dbReference type="InterPro" id="IPR020449">
    <property type="entry name" value="Tscrpt_reg_AraC-type_HTH"/>
</dbReference>
<feature type="domain" description="HTH araC/xylS-type" evidence="5">
    <location>
        <begin position="644"/>
        <end position="743"/>
    </location>
</feature>
<evidence type="ECO:0000313" key="6">
    <source>
        <dbReference type="EMBL" id="QHT62322.1"/>
    </source>
</evidence>
<dbReference type="EMBL" id="CP048209">
    <property type="protein sequence ID" value="QHT62322.1"/>
    <property type="molecule type" value="Genomic_DNA"/>
</dbReference>
<accession>A0A6C0G1P9</accession>
<dbReference type="Proteomes" id="UP000476064">
    <property type="component" value="Chromosome"/>
</dbReference>
<organism evidence="6 7">
    <name type="scientific">Paenibacillus lycopersici</name>
    <dbReference type="NCBI Taxonomy" id="2704462"/>
    <lineage>
        <taxon>Bacteria</taxon>
        <taxon>Bacillati</taxon>
        <taxon>Bacillota</taxon>
        <taxon>Bacilli</taxon>
        <taxon>Bacillales</taxon>
        <taxon>Paenibacillaceae</taxon>
        <taxon>Paenibacillus</taxon>
    </lineage>
</organism>
<dbReference type="InterPro" id="IPR018062">
    <property type="entry name" value="HTH_AraC-typ_CS"/>
</dbReference>
<feature type="transmembrane region" description="Helical" evidence="4">
    <location>
        <begin position="12"/>
        <end position="34"/>
    </location>
</feature>
<dbReference type="InterPro" id="IPR018060">
    <property type="entry name" value="HTH_AraC"/>
</dbReference>
<dbReference type="PANTHER" id="PTHR43280">
    <property type="entry name" value="ARAC-FAMILY TRANSCRIPTIONAL REGULATOR"/>
    <property type="match status" value="1"/>
</dbReference>
<evidence type="ECO:0000259" key="5">
    <source>
        <dbReference type="PROSITE" id="PS01124"/>
    </source>
</evidence>
<keyword evidence="4" id="KW-0812">Transmembrane</keyword>
<protein>
    <submittedName>
        <fullName evidence="6">AraC family transcriptional regulator</fullName>
    </submittedName>
</protein>
<dbReference type="AlphaFoldDB" id="A0A6C0G1P9"/>
<dbReference type="PROSITE" id="PS01124">
    <property type="entry name" value="HTH_ARAC_FAMILY_2"/>
    <property type="match status" value="1"/>
</dbReference>
<dbReference type="Gene3D" id="1.10.10.60">
    <property type="entry name" value="Homeodomain-like"/>
    <property type="match status" value="2"/>
</dbReference>
<dbReference type="SUPFAM" id="SSF46689">
    <property type="entry name" value="Homeodomain-like"/>
    <property type="match status" value="1"/>
</dbReference>
<dbReference type="InterPro" id="IPR041522">
    <property type="entry name" value="CdaR_GGDEF"/>
</dbReference>
<dbReference type="Pfam" id="PF12833">
    <property type="entry name" value="HTH_18"/>
    <property type="match status" value="1"/>
</dbReference>
<dbReference type="GO" id="GO:0003700">
    <property type="term" value="F:DNA-binding transcription factor activity"/>
    <property type="evidence" value="ECO:0007669"/>
    <property type="project" value="InterPro"/>
</dbReference>
<evidence type="ECO:0000256" key="4">
    <source>
        <dbReference type="SAM" id="Phobius"/>
    </source>
</evidence>
<dbReference type="PRINTS" id="PR00032">
    <property type="entry name" value="HTHARAC"/>
</dbReference>
<dbReference type="Pfam" id="PF17853">
    <property type="entry name" value="GGDEF_2"/>
    <property type="match status" value="1"/>
</dbReference>
<gene>
    <name evidence="6" type="ORF">GXP70_21635</name>
</gene>
<dbReference type="KEGG" id="plyc:GXP70_21635"/>
<evidence type="ECO:0000256" key="1">
    <source>
        <dbReference type="ARBA" id="ARBA00023015"/>
    </source>
</evidence>